<evidence type="ECO:0000256" key="2">
    <source>
        <dbReference type="ARBA" id="ARBA00022448"/>
    </source>
</evidence>
<dbReference type="AlphaFoldDB" id="A0AAD6MI28"/>
<reference evidence="4" key="1">
    <citation type="journal article" date="2023" name="Mol. Ecol. Resour.">
        <title>Chromosome-level genome assembly of a triploid poplar Populus alba 'Berolinensis'.</title>
        <authorList>
            <person name="Chen S."/>
            <person name="Yu Y."/>
            <person name="Wang X."/>
            <person name="Wang S."/>
            <person name="Zhang T."/>
            <person name="Zhou Y."/>
            <person name="He R."/>
            <person name="Meng N."/>
            <person name="Wang Y."/>
            <person name="Liu W."/>
            <person name="Liu Z."/>
            <person name="Liu J."/>
            <person name="Guo Q."/>
            <person name="Huang H."/>
            <person name="Sederoff R.R."/>
            <person name="Wang G."/>
            <person name="Qu G."/>
            <person name="Chen S."/>
        </authorList>
    </citation>
    <scope>NUCLEOTIDE SEQUENCE</scope>
    <source>
        <strain evidence="4">SC-2020</strain>
    </source>
</reference>
<keyword evidence="3" id="KW-1133">Transmembrane helix</keyword>
<sequence length="77" mass="8589">MMVIASLVPNFLMGLITGSGIIGIMMMTSGFFRLLPDLPKPFWRYPVFVYQLWSLGNSGNSKHKICSYLVEMTAGRG</sequence>
<protein>
    <submittedName>
        <fullName evidence="4">Uncharacterized protein</fullName>
    </submittedName>
</protein>
<dbReference type="InterPro" id="IPR052215">
    <property type="entry name" value="Plant_ABCG"/>
</dbReference>
<feature type="transmembrane region" description="Helical" evidence="3">
    <location>
        <begin position="12"/>
        <end position="35"/>
    </location>
</feature>
<dbReference type="Proteomes" id="UP001164929">
    <property type="component" value="Chromosome 9"/>
</dbReference>
<keyword evidence="3" id="KW-0472">Membrane</keyword>
<organism evidence="4 5">
    <name type="scientific">Populus alba x Populus x berolinensis</name>
    <dbReference type="NCBI Taxonomy" id="444605"/>
    <lineage>
        <taxon>Eukaryota</taxon>
        <taxon>Viridiplantae</taxon>
        <taxon>Streptophyta</taxon>
        <taxon>Embryophyta</taxon>
        <taxon>Tracheophyta</taxon>
        <taxon>Spermatophyta</taxon>
        <taxon>Magnoliopsida</taxon>
        <taxon>eudicotyledons</taxon>
        <taxon>Gunneridae</taxon>
        <taxon>Pentapetalae</taxon>
        <taxon>rosids</taxon>
        <taxon>fabids</taxon>
        <taxon>Malpighiales</taxon>
        <taxon>Salicaceae</taxon>
        <taxon>Saliceae</taxon>
        <taxon>Populus</taxon>
    </lineage>
</organism>
<comment type="caution">
    <text evidence="4">The sequence shown here is derived from an EMBL/GenBank/DDBJ whole genome shotgun (WGS) entry which is preliminary data.</text>
</comment>
<dbReference type="PANTHER" id="PTHR48042:SF18">
    <property type="entry name" value="ABC TRANSPORTER G FAMILY MEMBER 12"/>
    <property type="match status" value="1"/>
</dbReference>
<name>A0AAD6MI28_9ROSI</name>
<gene>
    <name evidence="4" type="ORF">NC653_022865</name>
</gene>
<evidence type="ECO:0000313" key="5">
    <source>
        <dbReference type="Proteomes" id="UP001164929"/>
    </source>
</evidence>
<comment type="similarity">
    <text evidence="1">Belongs to the ABC transporter superfamily. ABCG family. Eye pigment precursor importer (TC 3.A.1.204) subfamily.</text>
</comment>
<keyword evidence="2" id="KW-0813">Transport</keyword>
<evidence type="ECO:0000313" key="4">
    <source>
        <dbReference type="EMBL" id="KAJ6984692.1"/>
    </source>
</evidence>
<dbReference type="PANTHER" id="PTHR48042">
    <property type="entry name" value="ABC TRANSPORTER G FAMILY MEMBER 11"/>
    <property type="match status" value="1"/>
</dbReference>
<evidence type="ECO:0000256" key="3">
    <source>
        <dbReference type="SAM" id="Phobius"/>
    </source>
</evidence>
<dbReference type="EMBL" id="JAQIZT010000009">
    <property type="protein sequence ID" value="KAJ6984692.1"/>
    <property type="molecule type" value="Genomic_DNA"/>
</dbReference>
<keyword evidence="5" id="KW-1185">Reference proteome</keyword>
<evidence type="ECO:0000256" key="1">
    <source>
        <dbReference type="ARBA" id="ARBA00005814"/>
    </source>
</evidence>
<proteinExistence type="inferred from homology"/>
<keyword evidence="3" id="KW-0812">Transmembrane</keyword>
<accession>A0AAD6MI28</accession>